<evidence type="ECO:0000313" key="2">
    <source>
        <dbReference type="EMBL" id="TKV61460.1"/>
    </source>
</evidence>
<dbReference type="OrthoDB" id="9812295at2"/>
<dbReference type="Gene3D" id="3.40.50.360">
    <property type="match status" value="1"/>
</dbReference>
<dbReference type="InterPro" id="IPR029039">
    <property type="entry name" value="Flavoprotein-like_sf"/>
</dbReference>
<protein>
    <submittedName>
        <fullName evidence="2">NAD(P)H-dependent oxidoreductase</fullName>
    </submittedName>
</protein>
<evidence type="ECO:0000259" key="1">
    <source>
        <dbReference type="Pfam" id="PF03358"/>
    </source>
</evidence>
<dbReference type="GO" id="GO:0010181">
    <property type="term" value="F:FMN binding"/>
    <property type="evidence" value="ECO:0007669"/>
    <property type="project" value="TreeGrafter"/>
</dbReference>
<accession>A0A4U6QLM1</accession>
<dbReference type="GO" id="GO:0005829">
    <property type="term" value="C:cytosol"/>
    <property type="evidence" value="ECO:0007669"/>
    <property type="project" value="TreeGrafter"/>
</dbReference>
<organism evidence="2 3">
    <name type="scientific">Nakamurella flava</name>
    <dbReference type="NCBI Taxonomy" id="2576308"/>
    <lineage>
        <taxon>Bacteria</taxon>
        <taxon>Bacillati</taxon>
        <taxon>Actinomycetota</taxon>
        <taxon>Actinomycetes</taxon>
        <taxon>Nakamurellales</taxon>
        <taxon>Nakamurellaceae</taxon>
        <taxon>Nakamurella</taxon>
    </lineage>
</organism>
<name>A0A4U6QLM1_9ACTN</name>
<comment type="caution">
    <text evidence="2">The sequence shown here is derived from an EMBL/GenBank/DDBJ whole genome shotgun (WGS) entry which is preliminary data.</text>
</comment>
<dbReference type="AlphaFoldDB" id="A0A4U6QLM1"/>
<dbReference type="Pfam" id="PF03358">
    <property type="entry name" value="FMN_red"/>
    <property type="match status" value="1"/>
</dbReference>
<dbReference type="InterPro" id="IPR005025">
    <property type="entry name" value="FMN_Rdtase-like_dom"/>
</dbReference>
<dbReference type="SUPFAM" id="SSF52218">
    <property type="entry name" value="Flavoproteins"/>
    <property type="match status" value="1"/>
</dbReference>
<evidence type="ECO:0000313" key="3">
    <source>
        <dbReference type="Proteomes" id="UP000306985"/>
    </source>
</evidence>
<reference evidence="2 3" key="1">
    <citation type="submission" date="2019-05" db="EMBL/GenBank/DDBJ databases">
        <title>Nakamurella sp. N5BH11, whole genome shotgun sequence.</title>
        <authorList>
            <person name="Tuo L."/>
        </authorList>
    </citation>
    <scope>NUCLEOTIDE SEQUENCE [LARGE SCALE GENOMIC DNA]</scope>
    <source>
        <strain evidence="2 3">N5BH11</strain>
    </source>
</reference>
<feature type="domain" description="NADPH-dependent FMN reductase-like" evidence="1">
    <location>
        <begin position="6"/>
        <end position="143"/>
    </location>
</feature>
<dbReference type="RefSeq" id="WP_137448764.1">
    <property type="nucleotide sequence ID" value="NZ_SZZH01000001.1"/>
</dbReference>
<dbReference type="PANTHER" id="PTHR30543:SF21">
    <property type="entry name" value="NAD(P)H-DEPENDENT FMN REDUCTASE LOT6"/>
    <property type="match status" value="1"/>
</dbReference>
<dbReference type="Proteomes" id="UP000306985">
    <property type="component" value="Unassembled WGS sequence"/>
</dbReference>
<keyword evidence="3" id="KW-1185">Reference proteome</keyword>
<dbReference type="GO" id="GO:0016491">
    <property type="term" value="F:oxidoreductase activity"/>
    <property type="evidence" value="ECO:0007669"/>
    <property type="project" value="InterPro"/>
</dbReference>
<sequence length="192" mass="20300">MSTLKIVVSSTRPGRIGAAIGAWVAERARTVGAFDRVEILDLAEIALPLFDEPHHPRSGQYTQPHTQAWAAAVADADALVITTPEYNHSFPATIKNALDYLHAEWRDKALGLVGYGGVSGGRGAVQGLTTVTDALGLVQVEPVALVKAMTFVVEGEFLGSEQDAAAVDAMITQLADLDRELAPRRSAAALVS</sequence>
<dbReference type="PANTHER" id="PTHR30543">
    <property type="entry name" value="CHROMATE REDUCTASE"/>
    <property type="match status" value="1"/>
</dbReference>
<gene>
    <name evidence="2" type="ORF">FDO65_07750</name>
</gene>
<dbReference type="InterPro" id="IPR050712">
    <property type="entry name" value="NAD(P)H-dep_reductase"/>
</dbReference>
<dbReference type="EMBL" id="SZZH01000001">
    <property type="protein sequence ID" value="TKV61460.1"/>
    <property type="molecule type" value="Genomic_DNA"/>
</dbReference>
<proteinExistence type="predicted"/>